<keyword evidence="6" id="KW-0547">Nucleotide-binding</keyword>
<evidence type="ECO:0000313" key="12">
    <source>
        <dbReference type="EMBL" id="TQV93236.1"/>
    </source>
</evidence>
<feature type="transmembrane region" description="Helical" evidence="10">
    <location>
        <begin position="1162"/>
        <end position="1181"/>
    </location>
</feature>
<protein>
    <submittedName>
        <fullName evidence="12">ABC transporter</fullName>
    </submittedName>
</protein>
<evidence type="ECO:0000256" key="10">
    <source>
        <dbReference type="SAM" id="Phobius"/>
    </source>
</evidence>
<dbReference type="SMART" id="SM00382">
    <property type="entry name" value="AAA"/>
    <property type="match status" value="2"/>
</dbReference>
<dbReference type="InterPro" id="IPR003593">
    <property type="entry name" value="AAA+_ATPase"/>
</dbReference>
<dbReference type="Gene3D" id="3.40.50.300">
    <property type="entry name" value="P-loop containing nucleotide triphosphate hydrolases"/>
    <property type="match status" value="2"/>
</dbReference>
<dbReference type="InterPro" id="IPR026082">
    <property type="entry name" value="ABCA"/>
</dbReference>
<dbReference type="PROSITE" id="PS50893">
    <property type="entry name" value="ABC_TRANSPORTER_2"/>
    <property type="match status" value="2"/>
</dbReference>
<feature type="domain" description="ABC transporter" evidence="11">
    <location>
        <begin position="456"/>
        <end position="688"/>
    </location>
</feature>
<dbReference type="GO" id="GO:0005524">
    <property type="term" value="F:ATP binding"/>
    <property type="evidence" value="ECO:0007669"/>
    <property type="project" value="UniProtKB-KW"/>
</dbReference>
<keyword evidence="9 10" id="KW-0472">Membrane</keyword>
<organism evidence="12 13">
    <name type="scientific">Cordyceps javanica</name>
    <dbReference type="NCBI Taxonomy" id="43265"/>
    <lineage>
        <taxon>Eukaryota</taxon>
        <taxon>Fungi</taxon>
        <taxon>Dikarya</taxon>
        <taxon>Ascomycota</taxon>
        <taxon>Pezizomycotina</taxon>
        <taxon>Sordariomycetes</taxon>
        <taxon>Hypocreomycetidae</taxon>
        <taxon>Hypocreales</taxon>
        <taxon>Cordycipitaceae</taxon>
        <taxon>Cordyceps</taxon>
    </lineage>
</organism>
<dbReference type="Pfam" id="PF12698">
    <property type="entry name" value="ABC2_membrane_3"/>
    <property type="match status" value="1"/>
</dbReference>
<dbReference type="GO" id="GO:0016887">
    <property type="term" value="F:ATP hydrolysis activity"/>
    <property type="evidence" value="ECO:0007669"/>
    <property type="project" value="InterPro"/>
</dbReference>
<keyword evidence="8 10" id="KW-1133">Transmembrane helix</keyword>
<keyword evidence="3" id="KW-0813">Transport</keyword>
<feature type="transmembrane region" description="Helical" evidence="10">
    <location>
        <begin position="1055"/>
        <end position="1074"/>
    </location>
</feature>
<comment type="similarity">
    <text evidence="2">Belongs to the ABC transporter superfamily. ABCA family.</text>
</comment>
<accession>A0A545VUK0</accession>
<dbReference type="Proteomes" id="UP000315783">
    <property type="component" value="Unassembled WGS sequence"/>
</dbReference>
<evidence type="ECO:0000313" key="13">
    <source>
        <dbReference type="Proteomes" id="UP000315783"/>
    </source>
</evidence>
<name>A0A545VUK0_9HYPO</name>
<evidence type="ECO:0000256" key="2">
    <source>
        <dbReference type="ARBA" id="ARBA00008869"/>
    </source>
</evidence>
<feature type="transmembrane region" description="Helical" evidence="10">
    <location>
        <begin position="300"/>
        <end position="322"/>
    </location>
</feature>
<dbReference type="GO" id="GO:0140359">
    <property type="term" value="F:ABC-type transporter activity"/>
    <property type="evidence" value="ECO:0007669"/>
    <property type="project" value="InterPro"/>
</dbReference>
<keyword evidence="5" id="KW-0677">Repeat</keyword>
<evidence type="ECO:0000256" key="1">
    <source>
        <dbReference type="ARBA" id="ARBA00004141"/>
    </source>
</evidence>
<dbReference type="PROSITE" id="PS00211">
    <property type="entry name" value="ABC_TRANSPORTER_1"/>
    <property type="match status" value="2"/>
</dbReference>
<sequence length="1637" mass="178659">MARASYPLRLLGGLVRKNILNHIVRHPISFLLTFYVLPLAILPVLLSLPKLLSYQQVSGAADPAPIKSLADTINQRLVIVQPSGLGSDVQRVIDTFTKSINPDKIQIMKSDDEMFQACSAFTGNQGSCHAAVSFYDSPDTASSENRTWQYTIRSDAKEGSTSDYLAHRGQADDVYLPLQLAINNAITNSTIIPETFMFARTKNETETTKKEEGATLIGSVFTFALFGCFFIMIYKYTSWITQDRDSGMSRLMDTMGGSWCLPLRVLSWILVIDAACLPLFIIFGIMYAKIAFPVSDVMPLVGWQILLGFAVNSSSTFAAAFFTKARVSSIYITAVFIILSLTMQLVMVRSQPQPIPDVIWALSGIFPSCNHALFTKQMAFWQLAGEKADFSKFPSGSSVEMMDLTVVKQNILLLLLAGQAIVYALLAMAVEWAFHGVSSGSRTFKQKTKGLNESSIKVENLKKVFKPGFWKWFCCCGRRGYKTAVRSVSFEAYEDQILCLAGPNGCGKTTTLQAMAGFSKPSSGRISLKARREEVGICPQQNTLWGDLTVRDHVRLWSQIKGGHETEVEIDELIVACDLEKKMDSYSKTLSGGQKRKLQLACMFVGGSTICLIDECTSGLDPLSRRAIWELLLKYRTGRTMIFTTHFLDEVDVLADRIVVLSDGMVRCQGSPAELNTEYGSGYKVIVPHDGQQPIMDGTGQTITHQGQLVTTVPDSETATRLARVYVQNGVSDISISGSQFEDIFLNVVNKPNDLESINSNKNLLADDKGFALSPACSTTFWQQLRILLGKRFMVLPKLWWPYFFAVLIPVGASLAMIIISNAFDVPKCADAKPVLGMPELESFWFPEFCGKVDFCTQMVLAPQDAKAKLRGLVEKPFEDVRDVNITVFDSYVVPLDNRQSWLDYIQKNRDASPSYSGIYTGSGSDAPIIAYRPPSDSRVSSSAMLNLWSEMNSNVQIKASFGEIQTVKSNDYGVAIMYCIFLTLVLSVFPPAFVLYPAIEKANKTRSMQYANGVNPGPLIIGYLLFDAIFITFVSIILAPIISGPIQGWIGSGALLGVALVMYGLATVLLGHIVSHFSVGPLKAFIAAFGVNLAIFAVSAGGYAAATLSSEESARAVAFGLGLFSPIGNVFRIMIIGLNVANQGCTNFNPKSSNGMDSYSGPIFYLFLQIIALATFAVWLEGGLSLIHKGVPASSEMDIEMREPSMPGSGVAAEVLRTEREKDDMLRAVHVTKSFRSNVALDDVTFGLPTSQVLALIGPNGAGKSTLVNHIQGELAADKGGVMLGGDNALNSSSKKHIGVCPQHDALDLLTTRQHLVFYAKIRGVPDINSNVDYLLRRLDLEPHAKTAAGKLSGGNKRKLSLAIALMGTPPVLVLDEPTTAMDAVSKRVFWELIKKVTEDRSILLTTHSMEEADALADRAVILATKVLDIGTTQDLRARYGTQSHINVQLKSAPHTSEEEMQRVWAHIKEGVPSAALERDMSRGQLRFTVPLKGESGGESSSVTVIRVTEFLQDFKEELGIAHFNVGSATLEGAFLNIIRANNFQEDPGIAKGGLSVVILTCAGHDLLLAVVPPLRVSLFTPMQPSLTDSILGWPTKDDHDVTNQGYGLIAATFFVYFGITASVDPVGGLPGIDHR</sequence>
<comment type="caution">
    <text evidence="12">The sequence shown here is derived from an EMBL/GenBank/DDBJ whole genome shotgun (WGS) entry which is preliminary data.</text>
</comment>
<dbReference type="InterPro" id="IPR013525">
    <property type="entry name" value="ABC2_TM"/>
</dbReference>
<feature type="transmembrane region" description="Helical" evidence="10">
    <location>
        <begin position="28"/>
        <end position="48"/>
    </location>
</feature>
<evidence type="ECO:0000256" key="5">
    <source>
        <dbReference type="ARBA" id="ARBA00022737"/>
    </source>
</evidence>
<evidence type="ECO:0000256" key="9">
    <source>
        <dbReference type="ARBA" id="ARBA00023136"/>
    </source>
</evidence>
<evidence type="ECO:0000256" key="7">
    <source>
        <dbReference type="ARBA" id="ARBA00022840"/>
    </source>
</evidence>
<keyword evidence="13" id="KW-1185">Reference proteome</keyword>
<dbReference type="GO" id="GO:0016020">
    <property type="term" value="C:membrane"/>
    <property type="evidence" value="ECO:0007669"/>
    <property type="project" value="UniProtKB-SubCell"/>
</dbReference>
<feature type="transmembrane region" description="Helical" evidence="10">
    <location>
        <begin position="328"/>
        <end position="348"/>
    </location>
</feature>
<feature type="transmembrane region" description="Helical" evidence="10">
    <location>
        <begin position="265"/>
        <end position="288"/>
    </location>
</feature>
<reference evidence="12 13" key="1">
    <citation type="journal article" date="2019" name="Appl. Microbiol. Biotechnol.">
        <title>Genome sequence of Isaria javanica and comparative genome analysis insights into family S53 peptidase evolution in fungal entomopathogens.</title>
        <authorList>
            <person name="Lin R."/>
            <person name="Zhang X."/>
            <person name="Xin B."/>
            <person name="Zou M."/>
            <person name="Gao Y."/>
            <person name="Qin F."/>
            <person name="Hu Q."/>
            <person name="Xie B."/>
            <person name="Cheng X."/>
        </authorList>
    </citation>
    <scope>NUCLEOTIDE SEQUENCE [LARGE SCALE GENOMIC DNA]</scope>
    <source>
        <strain evidence="12 13">IJ1G</strain>
    </source>
</reference>
<dbReference type="GO" id="GO:0005319">
    <property type="term" value="F:lipid transporter activity"/>
    <property type="evidence" value="ECO:0007669"/>
    <property type="project" value="TreeGrafter"/>
</dbReference>
<evidence type="ECO:0000256" key="8">
    <source>
        <dbReference type="ARBA" id="ARBA00022989"/>
    </source>
</evidence>
<feature type="transmembrane region" description="Helical" evidence="10">
    <location>
        <begin position="800"/>
        <end position="820"/>
    </location>
</feature>
<feature type="transmembrane region" description="Helical" evidence="10">
    <location>
        <begin position="411"/>
        <end position="434"/>
    </location>
</feature>
<dbReference type="EMBL" id="SPUK01000012">
    <property type="protein sequence ID" value="TQV93236.1"/>
    <property type="molecule type" value="Genomic_DNA"/>
</dbReference>
<evidence type="ECO:0000256" key="4">
    <source>
        <dbReference type="ARBA" id="ARBA00022692"/>
    </source>
</evidence>
<keyword evidence="4 10" id="KW-0812">Transmembrane</keyword>
<proteinExistence type="inferred from homology"/>
<dbReference type="PANTHER" id="PTHR19229:SF36">
    <property type="entry name" value="ATP-BINDING CASSETTE SUB-FAMILY A MEMBER 2"/>
    <property type="match status" value="1"/>
</dbReference>
<dbReference type="Pfam" id="PF00005">
    <property type="entry name" value="ABC_tran"/>
    <property type="match status" value="2"/>
</dbReference>
<dbReference type="SUPFAM" id="SSF52540">
    <property type="entry name" value="P-loop containing nucleoside triphosphate hydrolases"/>
    <property type="match status" value="2"/>
</dbReference>
<evidence type="ECO:0000259" key="11">
    <source>
        <dbReference type="PROSITE" id="PS50893"/>
    </source>
</evidence>
<gene>
    <name evidence="12" type="ORF">IF1G_07814</name>
</gene>
<dbReference type="InterPro" id="IPR003439">
    <property type="entry name" value="ABC_transporter-like_ATP-bd"/>
</dbReference>
<feature type="transmembrane region" description="Helical" evidence="10">
    <location>
        <begin position="1086"/>
        <end position="1107"/>
    </location>
</feature>
<feature type="domain" description="ABC transporter" evidence="11">
    <location>
        <begin position="1227"/>
        <end position="1451"/>
    </location>
</feature>
<keyword evidence="7" id="KW-0067">ATP-binding</keyword>
<feature type="transmembrane region" description="Helical" evidence="10">
    <location>
        <begin position="976"/>
        <end position="1000"/>
    </location>
</feature>
<evidence type="ECO:0000256" key="3">
    <source>
        <dbReference type="ARBA" id="ARBA00022448"/>
    </source>
</evidence>
<dbReference type="InterPro" id="IPR027417">
    <property type="entry name" value="P-loop_NTPase"/>
</dbReference>
<evidence type="ECO:0000256" key="6">
    <source>
        <dbReference type="ARBA" id="ARBA00022741"/>
    </source>
</evidence>
<dbReference type="CDD" id="cd03263">
    <property type="entry name" value="ABC_subfamily_A"/>
    <property type="match status" value="2"/>
</dbReference>
<feature type="transmembrane region" description="Helical" evidence="10">
    <location>
        <begin position="214"/>
        <end position="234"/>
    </location>
</feature>
<feature type="transmembrane region" description="Helical" evidence="10">
    <location>
        <begin position="1020"/>
        <end position="1043"/>
    </location>
</feature>
<dbReference type="OrthoDB" id="8061355at2759"/>
<feature type="transmembrane region" description="Helical" evidence="10">
    <location>
        <begin position="1119"/>
        <end position="1142"/>
    </location>
</feature>
<dbReference type="STRING" id="43265.A0A545VUK0"/>
<dbReference type="PANTHER" id="PTHR19229">
    <property type="entry name" value="ATP-BINDING CASSETTE TRANSPORTER SUBFAMILY A ABCA"/>
    <property type="match status" value="1"/>
</dbReference>
<dbReference type="InterPro" id="IPR017871">
    <property type="entry name" value="ABC_transporter-like_CS"/>
</dbReference>
<comment type="subcellular location">
    <subcellularLocation>
        <location evidence="1">Membrane</location>
        <topology evidence="1">Multi-pass membrane protein</topology>
    </subcellularLocation>
</comment>